<feature type="chain" id="PRO_5022988606" evidence="1">
    <location>
        <begin position="23"/>
        <end position="811"/>
    </location>
</feature>
<feature type="signal peptide" evidence="1">
    <location>
        <begin position="1"/>
        <end position="22"/>
    </location>
</feature>
<dbReference type="SUPFAM" id="SSF51445">
    <property type="entry name" value="(Trans)glycosidases"/>
    <property type="match status" value="1"/>
</dbReference>
<dbReference type="Pfam" id="PF18911">
    <property type="entry name" value="PKD_4"/>
    <property type="match status" value="1"/>
</dbReference>
<dbReference type="InterPro" id="IPR017853">
    <property type="entry name" value="GH"/>
</dbReference>
<dbReference type="Gene3D" id="2.60.40.10">
    <property type="entry name" value="Immunoglobulins"/>
    <property type="match status" value="2"/>
</dbReference>
<dbReference type="PANTHER" id="PTHR37836">
    <property type="entry name" value="LMO1036 PROTEIN"/>
    <property type="match status" value="1"/>
</dbReference>
<dbReference type="Proteomes" id="UP000319143">
    <property type="component" value="Unassembled WGS sequence"/>
</dbReference>
<dbReference type="AlphaFoldDB" id="A0A5C6E1C0"/>
<dbReference type="InterPro" id="IPR022409">
    <property type="entry name" value="PKD/Chitinase_dom"/>
</dbReference>
<dbReference type="InterPro" id="IPR000601">
    <property type="entry name" value="PKD_dom"/>
</dbReference>
<dbReference type="Gene3D" id="3.20.20.80">
    <property type="entry name" value="Glycosidases"/>
    <property type="match status" value="1"/>
</dbReference>
<dbReference type="PROSITE" id="PS50093">
    <property type="entry name" value="PKD"/>
    <property type="match status" value="1"/>
</dbReference>
<feature type="domain" description="PKD" evidence="2">
    <location>
        <begin position="535"/>
        <end position="581"/>
    </location>
</feature>
<dbReference type="PANTHER" id="PTHR37836:SF2">
    <property type="entry name" value="DUF4038 DOMAIN-CONTAINING PROTEIN"/>
    <property type="match status" value="1"/>
</dbReference>
<dbReference type="SUPFAM" id="SSF49299">
    <property type="entry name" value="PKD domain"/>
    <property type="match status" value="1"/>
</dbReference>
<dbReference type="OrthoDB" id="127163at2"/>
<dbReference type="SUPFAM" id="SSF49899">
    <property type="entry name" value="Concanavalin A-like lectins/glucanases"/>
    <property type="match status" value="1"/>
</dbReference>
<dbReference type="Gene3D" id="2.60.120.200">
    <property type="match status" value="1"/>
</dbReference>
<dbReference type="CDD" id="cd00146">
    <property type="entry name" value="PKD"/>
    <property type="match status" value="1"/>
</dbReference>
<dbReference type="EMBL" id="SJPV01000001">
    <property type="protein sequence ID" value="TWU42692.1"/>
    <property type="molecule type" value="Genomic_DNA"/>
</dbReference>
<evidence type="ECO:0000313" key="3">
    <source>
        <dbReference type="EMBL" id="TWU42692.1"/>
    </source>
</evidence>
<dbReference type="Pfam" id="PF16586">
    <property type="entry name" value="DUF5060"/>
    <property type="match status" value="1"/>
</dbReference>
<sequence length="811" mass="90863" precursor="true">MQCHSLPSFLIALAITCSSVQAVEQWGVFELDAVSNEAPHTIDSAFSATFSQGSQSISVPGFWYKDDVFKVRFSPPTFGSWSYKTHSKYVSLDGKSGSIQVGKPSGDNHGPVQTFDTFYLRYADGKTYHQFGTTCYAWVHQPESLQQQTLKTLAASPFNKIRFCVFPKNYTYNKNEPSFFAFPKKADGTFDFDRPDPAFWEHFEQCVLDLQKLGIEADLILWHPYDRWGFADMSDAQDDRYLRYCIARLSAYRNVWWSLANEFDFMTNQPAGHRGNKQLGDWDRFYEILEKEDPHHRLRGIHNGRLWYDHTKPWVTHASLQTSDMKGGVRYRQQYQKPVIYDECKYEGNVPQGWGNLSGREMTQRFWLGTMSGCYVGHGETYLHDDDILWWSKGGVLHGSSPQRIQWLKDFMARSPEFDSLKPLGNDQGDFLLANPGEYYLLYALAGTTPSVTLSGDRPYKVDAIGPWEMQEWPVGTADPGKYQVEPSGNDMVYRFVPYAAGEKLRPLAKPTADVSEGVPPLAVKFTSGIAAKVEWDFGDGSASHQKNPAHTFDQPGIYTVTLKVTDRDGGSARSQMRIVVDLDSKAPIVRAGFRGDEKPLLQFNGTAKRSADGALFLPDGEPWGWVKAGDRPVEDLAGLRSFTISGWLKPESLVAGQGGNRILFCLQHDHSGIDLVCHRDGRLRLAVNEWPDGVQNDSSPGKLVVGKWTYFRVTYDSTATKNNVAWSFSSPLDLPASVASVKLDRHTDYNAGPVGSNVGPLALGNFNITLQGAGLDRQFRGEMRELEIFGSRISGIGALPGIRKGDGRRK</sequence>
<dbReference type="InterPro" id="IPR013783">
    <property type="entry name" value="Ig-like_fold"/>
</dbReference>
<dbReference type="RefSeq" id="WP_146524697.1">
    <property type="nucleotide sequence ID" value="NZ_SJPV01000001.1"/>
</dbReference>
<evidence type="ECO:0000313" key="4">
    <source>
        <dbReference type="Proteomes" id="UP000319143"/>
    </source>
</evidence>
<name>A0A5C6E1C0_9BACT</name>
<protein>
    <submittedName>
        <fullName evidence="3">Putative endoglucanase</fullName>
    </submittedName>
</protein>
<evidence type="ECO:0000259" key="2">
    <source>
        <dbReference type="PROSITE" id="PS50093"/>
    </source>
</evidence>
<comment type="caution">
    <text evidence="3">The sequence shown here is derived from an EMBL/GenBank/DDBJ whole genome shotgun (WGS) entry which is preliminary data.</text>
</comment>
<dbReference type="Pfam" id="PF13204">
    <property type="entry name" value="Apiosidase"/>
    <property type="match status" value="1"/>
</dbReference>
<dbReference type="InterPro" id="IPR013320">
    <property type="entry name" value="ConA-like_dom_sf"/>
</dbReference>
<accession>A0A5C6E1C0</accession>
<keyword evidence="1" id="KW-0732">Signal</keyword>
<dbReference type="InterPro" id="IPR025277">
    <property type="entry name" value="Apiosidase-like_cat_dom"/>
</dbReference>
<reference evidence="3 4" key="1">
    <citation type="submission" date="2019-02" db="EMBL/GenBank/DDBJ databases">
        <title>Deep-cultivation of Planctomycetes and their phenomic and genomic characterization uncovers novel biology.</title>
        <authorList>
            <person name="Wiegand S."/>
            <person name="Jogler M."/>
            <person name="Boedeker C."/>
            <person name="Pinto D."/>
            <person name="Vollmers J."/>
            <person name="Rivas-Marin E."/>
            <person name="Kohn T."/>
            <person name="Peeters S.H."/>
            <person name="Heuer A."/>
            <person name="Rast P."/>
            <person name="Oberbeckmann S."/>
            <person name="Bunk B."/>
            <person name="Jeske O."/>
            <person name="Meyerdierks A."/>
            <person name="Storesund J.E."/>
            <person name="Kallscheuer N."/>
            <person name="Luecker S."/>
            <person name="Lage O.M."/>
            <person name="Pohl T."/>
            <person name="Merkel B.J."/>
            <person name="Hornburger P."/>
            <person name="Mueller R.-W."/>
            <person name="Bruemmer F."/>
            <person name="Labrenz M."/>
            <person name="Spormann A.M."/>
            <person name="Op Den Camp H."/>
            <person name="Overmann J."/>
            <person name="Amann R."/>
            <person name="Jetten M.S.M."/>
            <person name="Mascher T."/>
            <person name="Medema M.H."/>
            <person name="Devos D.P."/>
            <person name="Kaster A.-K."/>
            <person name="Ovreas L."/>
            <person name="Rohde M."/>
            <person name="Galperin M.Y."/>
            <person name="Jogler C."/>
        </authorList>
    </citation>
    <scope>NUCLEOTIDE SEQUENCE [LARGE SCALE GENOMIC DNA]</scope>
    <source>
        <strain evidence="3 4">Poly41</strain>
    </source>
</reference>
<dbReference type="SMART" id="SM00089">
    <property type="entry name" value="PKD"/>
    <property type="match status" value="1"/>
</dbReference>
<gene>
    <name evidence="3" type="ORF">Poly41_09920</name>
</gene>
<dbReference type="InterPro" id="IPR032260">
    <property type="entry name" value="DUF5060"/>
</dbReference>
<proteinExistence type="predicted"/>
<dbReference type="InterPro" id="IPR035986">
    <property type="entry name" value="PKD_dom_sf"/>
</dbReference>
<organism evidence="3 4">
    <name type="scientific">Novipirellula artificiosorum</name>
    <dbReference type="NCBI Taxonomy" id="2528016"/>
    <lineage>
        <taxon>Bacteria</taxon>
        <taxon>Pseudomonadati</taxon>
        <taxon>Planctomycetota</taxon>
        <taxon>Planctomycetia</taxon>
        <taxon>Pirellulales</taxon>
        <taxon>Pirellulaceae</taxon>
        <taxon>Novipirellula</taxon>
    </lineage>
</organism>
<evidence type="ECO:0000256" key="1">
    <source>
        <dbReference type="SAM" id="SignalP"/>
    </source>
</evidence>
<keyword evidence="4" id="KW-1185">Reference proteome</keyword>